<evidence type="ECO:0000313" key="3">
    <source>
        <dbReference type="Proteomes" id="UP001219568"/>
    </source>
</evidence>
<feature type="region of interest" description="Disordered" evidence="1">
    <location>
        <begin position="38"/>
        <end position="57"/>
    </location>
</feature>
<feature type="compositionally biased region" description="Low complexity" evidence="1">
    <location>
        <begin position="48"/>
        <end position="57"/>
    </location>
</feature>
<comment type="caution">
    <text evidence="2">The sequence shown here is derived from an EMBL/GenBank/DDBJ whole genome shotgun (WGS) entry which is preliminary data.</text>
</comment>
<feature type="region of interest" description="Disordered" evidence="1">
    <location>
        <begin position="62"/>
        <end position="84"/>
    </location>
</feature>
<reference evidence="2" key="2">
    <citation type="submission" date="2023-01" db="EMBL/GenBank/DDBJ databases">
        <authorList>
            <person name="Petersen C."/>
        </authorList>
    </citation>
    <scope>NUCLEOTIDE SEQUENCE</scope>
    <source>
        <strain evidence="2">IBT 15450</strain>
    </source>
</reference>
<evidence type="ECO:0000313" key="2">
    <source>
        <dbReference type="EMBL" id="KAJ6052896.1"/>
    </source>
</evidence>
<evidence type="ECO:0000256" key="1">
    <source>
        <dbReference type="SAM" id="MobiDB-lite"/>
    </source>
</evidence>
<dbReference type="Proteomes" id="UP001219568">
    <property type="component" value="Unassembled WGS sequence"/>
</dbReference>
<dbReference type="EMBL" id="JAQJZL010000002">
    <property type="protein sequence ID" value="KAJ6052896.1"/>
    <property type="molecule type" value="Genomic_DNA"/>
</dbReference>
<accession>A0AAD6ILW3</accession>
<organism evidence="2 3">
    <name type="scientific">Penicillium canescens</name>
    <dbReference type="NCBI Taxonomy" id="5083"/>
    <lineage>
        <taxon>Eukaryota</taxon>
        <taxon>Fungi</taxon>
        <taxon>Dikarya</taxon>
        <taxon>Ascomycota</taxon>
        <taxon>Pezizomycotina</taxon>
        <taxon>Eurotiomycetes</taxon>
        <taxon>Eurotiomycetidae</taxon>
        <taxon>Eurotiales</taxon>
        <taxon>Aspergillaceae</taxon>
        <taxon>Penicillium</taxon>
    </lineage>
</organism>
<protein>
    <submittedName>
        <fullName evidence="2">Uncharacterized protein</fullName>
    </submittedName>
</protein>
<sequence>MYDDGDLKFYILGHSEERWKLITGDLERAPDITNTQAEVKRVEDQTEQDAATAEAAANQFRKDASDQFTRSSTTNSQASVQATTATAPPRITVAMVRDGMSAFEVFPALKKVSESTTHQVKCDRLRAWMFYIHKETKPFDFANKSRQNLGDYRAVFTEDQHPPLAQCSYMSIDAGSSYASVNAWWNAYTLSTTKTDAETLEALYEVFIASENRRILT</sequence>
<name>A0AAD6ILW3_PENCN</name>
<dbReference type="AlphaFoldDB" id="A0AAD6ILW3"/>
<proteinExistence type="predicted"/>
<gene>
    <name evidence="2" type="ORF">N7460_003430</name>
</gene>
<reference evidence="2" key="1">
    <citation type="journal article" date="2023" name="IMA Fungus">
        <title>Comparative genomic study of the Penicillium genus elucidates a diverse pangenome and 15 lateral gene transfer events.</title>
        <authorList>
            <person name="Petersen C."/>
            <person name="Sorensen T."/>
            <person name="Nielsen M.R."/>
            <person name="Sondergaard T.E."/>
            <person name="Sorensen J.L."/>
            <person name="Fitzpatrick D.A."/>
            <person name="Frisvad J.C."/>
            <person name="Nielsen K.L."/>
        </authorList>
    </citation>
    <scope>NUCLEOTIDE SEQUENCE</scope>
    <source>
        <strain evidence="2">IBT 15450</strain>
    </source>
</reference>
<keyword evidence="3" id="KW-1185">Reference proteome</keyword>
<feature type="compositionally biased region" description="Low complexity" evidence="1">
    <location>
        <begin position="71"/>
        <end position="84"/>
    </location>
</feature>